<keyword evidence="4" id="KW-1185">Reference proteome</keyword>
<protein>
    <submittedName>
        <fullName evidence="3">NAD-binding protein</fullName>
    </submittedName>
</protein>
<proteinExistence type="predicted"/>
<gene>
    <name evidence="3" type="ORF">QU481_22590</name>
</gene>
<sequence>MLLLLLVIVATGLTLLDDSNAPLSTKAFHALWDGVNLVTTLGDFSNFDERQKLFMLAAMLATMVIAAVAISMLTGLLSGDDVMIYRENRAMERKLEQLANHVVVVGFLSLGETVAEHLRKAGETVLVLVTDPALADRASVRGHLVLLGSPDVIDDVLHHARLDSAKAMIVTTPDANNNLAITLMVHTLNASLTIIVPGENDLRKGLLMTAGASEVVIADELLAGAMVGKLTSHARVTP</sequence>
<dbReference type="InterPro" id="IPR050721">
    <property type="entry name" value="Trk_Ktr_HKT_K-transport"/>
</dbReference>
<feature type="domain" description="RCK N-terminal" evidence="2">
    <location>
        <begin position="99"/>
        <end position="217"/>
    </location>
</feature>
<accession>A0ABT7XUZ2</accession>
<feature type="transmembrane region" description="Helical" evidence="1">
    <location>
        <begin position="53"/>
        <end position="77"/>
    </location>
</feature>
<dbReference type="Gene3D" id="3.40.50.720">
    <property type="entry name" value="NAD(P)-binding Rossmann-like Domain"/>
    <property type="match status" value="1"/>
</dbReference>
<dbReference type="PANTHER" id="PTHR43833:SF9">
    <property type="entry name" value="POTASSIUM CHANNEL PROTEIN YUGO-RELATED"/>
    <property type="match status" value="1"/>
</dbReference>
<reference evidence="3" key="1">
    <citation type="submission" date="2023-06" db="EMBL/GenBank/DDBJ databases">
        <authorList>
            <person name="Zhang S."/>
        </authorList>
    </citation>
    <scope>NUCLEOTIDE SEQUENCE</scope>
    <source>
        <strain evidence="3">SG2303</strain>
    </source>
</reference>
<dbReference type="InterPro" id="IPR036291">
    <property type="entry name" value="NAD(P)-bd_dom_sf"/>
</dbReference>
<keyword evidence="1" id="KW-0472">Membrane</keyword>
<dbReference type="SUPFAM" id="SSF51735">
    <property type="entry name" value="NAD(P)-binding Rossmann-fold domains"/>
    <property type="match status" value="1"/>
</dbReference>
<keyword evidence="1" id="KW-1133">Transmembrane helix</keyword>
<evidence type="ECO:0000259" key="2">
    <source>
        <dbReference type="PROSITE" id="PS51201"/>
    </source>
</evidence>
<dbReference type="EMBL" id="JAUEDK010000078">
    <property type="protein sequence ID" value="MDN0077612.1"/>
    <property type="molecule type" value="Genomic_DNA"/>
</dbReference>
<dbReference type="Pfam" id="PF02254">
    <property type="entry name" value="TrkA_N"/>
    <property type="match status" value="1"/>
</dbReference>
<dbReference type="Proteomes" id="UP001168540">
    <property type="component" value="Unassembled WGS sequence"/>
</dbReference>
<organism evidence="3 4">
    <name type="scientific">Crenobacter oryzisoli</name>
    <dbReference type="NCBI Taxonomy" id="3056844"/>
    <lineage>
        <taxon>Bacteria</taxon>
        <taxon>Pseudomonadati</taxon>
        <taxon>Pseudomonadota</taxon>
        <taxon>Betaproteobacteria</taxon>
        <taxon>Neisseriales</taxon>
        <taxon>Neisseriaceae</taxon>
        <taxon>Crenobacter</taxon>
    </lineage>
</organism>
<dbReference type="PROSITE" id="PS51201">
    <property type="entry name" value="RCK_N"/>
    <property type="match status" value="1"/>
</dbReference>
<evidence type="ECO:0000313" key="3">
    <source>
        <dbReference type="EMBL" id="MDN0077612.1"/>
    </source>
</evidence>
<evidence type="ECO:0000256" key="1">
    <source>
        <dbReference type="SAM" id="Phobius"/>
    </source>
</evidence>
<keyword evidence="1" id="KW-0812">Transmembrane</keyword>
<comment type="caution">
    <text evidence="3">The sequence shown here is derived from an EMBL/GenBank/DDBJ whole genome shotgun (WGS) entry which is preliminary data.</text>
</comment>
<dbReference type="InterPro" id="IPR003148">
    <property type="entry name" value="RCK_N"/>
</dbReference>
<name>A0ABT7XUZ2_9NEIS</name>
<dbReference type="RefSeq" id="WP_289832237.1">
    <property type="nucleotide sequence ID" value="NZ_JAUEDK010000078.1"/>
</dbReference>
<evidence type="ECO:0000313" key="4">
    <source>
        <dbReference type="Proteomes" id="UP001168540"/>
    </source>
</evidence>
<dbReference type="PANTHER" id="PTHR43833">
    <property type="entry name" value="POTASSIUM CHANNEL PROTEIN 2-RELATED-RELATED"/>
    <property type="match status" value="1"/>
</dbReference>